<name>A0A9P6JLH7_9AGAR</name>
<dbReference type="AlphaFoldDB" id="A0A9P6JLH7"/>
<feature type="region of interest" description="Disordered" evidence="1">
    <location>
        <begin position="1"/>
        <end position="60"/>
    </location>
</feature>
<dbReference type="Pfam" id="PF24016">
    <property type="entry name" value="DUF7330"/>
    <property type="match status" value="1"/>
</dbReference>
<dbReference type="Proteomes" id="UP000807306">
    <property type="component" value="Unassembled WGS sequence"/>
</dbReference>
<accession>A0A9P6JLH7</accession>
<comment type="caution">
    <text evidence="3">The sequence shown here is derived from an EMBL/GenBank/DDBJ whole genome shotgun (WGS) entry which is preliminary data.</text>
</comment>
<dbReference type="OrthoDB" id="2593559at2759"/>
<gene>
    <name evidence="3" type="ORF">CPB83DRAFT_551043</name>
</gene>
<reference evidence="3" key="1">
    <citation type="submission" date="2020-11" db="EMBL/GenBank/DDBJ databases">
        <authorList>
            <consortium name="DOE Joint Genome Institute"/>
            <person name="Ahrendt S."/>
            <person name="Riley R."/>
            <person name="Andreopoulos W."/>
            <person name="Labutti K."/>
            <person name="Pangilinan J."/>
            <person name="Ruiz-Duenas F.J."/>
            <person name="Barrasa J.M."/>
            <person name="Sanchez-Garcia M."/>
            <person name="Camarero S."/>
            <person name="Miyauchi S."/>
            <person name="Serrano A."/>
            <person name="Linde D."/>
            <person name="Babiker R."/>
            <person name="Drula E."/>
            <person name="Ayuso-Fernandez I."/>
            <person name="Pacheco R."/>
            <person name="Padilla G."/>
            <person name="Ferreira P."/>
            <person name="Barriuso J."/>
            <person name="Kellner H."/>
            <person name="Castanera R."/>
            <person name="Alfaro M."/>
            <person name="Ramirez L."/>
            <person name="Pisabarro A.G."/>
            <person name="Kuo A."/>
            <person name="Tritt A."/>
            <person name="Lipzen A."/>
            <person name="He G."/>
            <person name="Yan M."/>
            <person name="Ng V."/>
            <person name="Cullen D."/>
            <person name="Martin F."/>
            <person name="Rosso M.-N."/>
            <person name="Henrissat B."/>
            <person name="Hibbett D."/>
            <person name="Martinez A.T."/>
            <person name="Grigoriev I.V."/>
        </authorList>
    </citation>
    <scope>NUCLEOTIDE SEQUENCE</scope>
    <source>
        <strain evidence="3">CBS 506.95</strain>
    </source>
</reference>
<evidence type="ECO:0000256" key="1">
    <source>
        <dbReference type="SAM" id="MobiDB-lite"/>
    </source>
</evidence>
<organism evidence="3 4">
    <name type="scientific">Crepidotus variabilis</name>
    <dbReference type="NCBI Taxonomy" id="179855"/>
    <lineage>
        <taxon>Eukaryota</taxon>
        <taxon>Fungi</taxon>
        <taxon>Dikarya</taxon>
        <taxon>Basidiomycota</taxon>
        <taxon>Agaricomycotina</taxon>
        <taxon>Agaricomycetes</taxon>
        <taxon>Agaricomycetidae</taxon>
        <taxon>Agaricales</taxon>
        <taxon>Agaricineae</taxon>
        <taxon>Crepidotaceae</taxon>
        <taxon>Crepidotus</taxon>
    </lineage>
</organism>
<protein>
    <recommendedName>
        <fullName evidence="2">DUF7330 domain-containing protein</fullName>
    </recommendedName>
</protein>
<sequence length="276" mass="30682">MIIEPADSSSSQTSPKMKLPDNPPTYSEAFRSATINSARTASSSHSRHTAPDKNLPDRPANLHSAVDQVHIYNRKSEIKGVFHVDPLIPLLDIERRHKHHHKGHGHSKHDPIPHASFRTRHSEIDISLATNGDFRQASRANVSVSNMSKDLKITLLPAEPSQPRLALNAASKHGTVVLLIPPNFSGIVRMQTHKGSLEILPALAHRIKIAKRTEHEIIFMRNGDEDDCPEANYCDLTSRTGKIVVGLRDQDQYVPAVGFWKKFGSSFSRKDSDNGQ</sequence>
<keyword evidence="4" id="KW-1185">Reference proteome</keyword>
<evidence type="ECO:0000313" key="3">
    <source>
        <dbReference type="EMBL" id="KAF9525317.1"/>
    </source>
</evidence>
<feature type="domain" description="DUF7330" evidence="2">
    <location>
        <begin position="69"/>
        <end position="215"/>
    </location>
</feature>
<evidence type="ECO:0000259" key="2">
    <source>
        <dbReference type="Pfam" id="PF24016"/>
    </source>
</evidence>
<proteinExistence type="predicted"/>
<evidence type="ECO:0000313" key="4">
    <source>
        <dbReference type="Proteomes" id="UP000807306"/>
    </source>
</evidence>
<dbReference type="InterPro" id="IPR055754">
    <property type="entry name" value="DUF7330"/>
</dbReference>
<dbReference type="EMBL" id="MU157885">
    <property type="protein sequence ID" value="KAF9525317.1"/>
    <property type="molecule type" value="Genomic_DNA"/>
</dbReference>